<reference evidence="3 4" key="1">
    <citation type="submission" date="2023-04" db="EMBL/GenBank/DDBJ databases">
        <title>Genome Sequence of Selenomonas sputigena ATCC 33150.</title>
        <authorList>
            <person name="Miller D.P."/>
            <person name="Anvari S."/>
            <person name="Polson S.W."/>
            <person name="Macdonald M."/>
            <person name="Mcdowell J.V."/>
        </authorList>
    </citation>
    <scope>NUCLEOTIDE SEQUENCE [LARGE SCALE GENOMIC DNA]</scope>
    <source>
        <strain evidence="3 4">ATCC 33150</strain>
    </source>
</reference>
<sequence length="123" mass="14345">MNHKDFGNQGEDFAAQYLGKRGCRILERQFRSPMGEIDIIAEEKNTILFVEVKTRRPTHYGIPAQAVGRTKQRRIIRTAVWYMQEKRIEEKPCRFDVAEVLYERGSYTVQYYENAFEAGACGC</sequence>
<comment type="caution">
    <text evidence="3">The sequence shown here is derived from an EMBL/GenBank/DDBJ whole genome shotgun (WGS) entry which is preliminary data.</text>
</comment>
<accession>A0ABV3X353</accession>
<dbReference type="NCBIfam" id="TIGR00252">
    <property type="entry name" value="YraN family protein"/>
    <property type="match status" value="1"/>
</dbReference>
<comment type="similarity">
    <text evidence="1 2">Belongs to the UPF0102 family.</text>
</comment>
<gene>
    <name evidence="3" type="ORF">QCO44_01050</name>
</gene>
<proteinExistence type="inferred from homology"/>
<dbReference type="PANTHER" id="PTHR34039">
    <property type="entry name" value="UPF0102 PROTEIN YRAN"/>
    <property type="match status" value="1"/>
</dbReference>
<dbReference type="HAMAP" id="MF_00048">
    <property type="entry name" value="UPF0102"/>
    <property type="match status" value="1"/>
</dbReference>
<dbReference type="EMBL" id="JARVLH010000001">
    <property type="protein sequence ID" value="MEX5284230.1"/>
    <property type="molecule type" value="Genomic_DNA"/>
</dbReference>
<dbReference type="NCBIfam" id="NF009154">
    <property type="entry name" value="PRK12497.3-3"/>
    <property type="match status" value="1"/>
</dbReference>
<evidence type="ECO:0000313" key="4">
    <source>
        <dbReference type="Proteomes" id="UP001559623"/>
    </source>
</evidence>
<evidence type="ECO:0000313" key="3">
    <source>
        <dbReference type="EMBL" id="MEX5284230.1"/>
    </source>
</evidence>
<dbReference type="RefSeq" id="WP_368845951.1">
    <property type="nucleotide sequence ID" value="NZ_CP194411.1"/>
</dbReference>
<dbReference type="InterPro" id="IPR011856">
    <property type="entry name" value="tRNA_endonuc-like_dom_sf"/>
</dbReference>
<dbReference type="PANTHER" id="PTHR34039:SF1">
    <property type="entry name" value="UPF0102 PROTEIN YRAN"/>
    <property type="match status" value="1"/>
</dbReference>
<dbReference type="Proteomes" id="UP001559623">
    <property type="component" value="Unassembled WGS sequence"/>
</dbReference>
<dbReference type="NCBIfam" id="NF009150">
    <property type="entry name" value="PRK12497.1-3"/>
    <property type="match status" value="1"/>
</dbReference>
<dbReference type="Pfam" id="PF02021">
    <property type="entry name" value="UPF0102"/>
    <property type="match status" value="1"/>
</dbReference>
<organism evidence="3 4">
    <name type="scientific">Selenomonas sputigena</name>
    <dbReference type="NCBI Taxonomy" id="69823"/>
    <lineage>
        <taxon>Bacteria</taxon>
        <taxon>Bacillati</taxon>
        <taxon>Bacillota</taxon>
        <taxon>Negativicutes</taxon>
        <taxon>Selenomonadales</taxon>
        <taxon>Selenomonadaceae</taxon>
        <taxon>Selenomonas</taxon>
    </lineage>
</organism>
<evidence type="ECO:0000256" key="1">
    <source>
        <dbReference type="ARBA" id="ARBA00006738"/>
    </source>
</evidence>
<dbReference type="InterPro" id="IPR003509">
    <property type="entry name" value="UPF0102_YraN-like"/>
</dbReference>
<dbReference type="InterPro" id="IPR011335">
    <property type="entry name" value="Restrct_endonuc-II-like"/>
</dbReference>
<evidence type="ECO:0000256" key="2">
    <source>
        <dbReference type="HAMAP-Rule" id="MF_00048"/>
    </source>
</evidence>
<protein>
    <recommendedName>
        <fullName evidence="2">UPF0102 protein QCO44_01050</fullName>
    </recommendedName>
</protein>
<dbReference type="Gene3D" id="3.40.1350.10">
    <property type="match status" value="1"/>
</dbReference>
<keyword evidence="4" id="KW-1185">Reference proteome</keyword>
<name>A0ABV3X353_9FIRM</name>
<dbReference type="CDD" id="cd20736">
    <property type="entry name" value="PoNe_Nuclease"/>
    <property type="match status" value="1"/>
</dbReference>
<dbReference type="SUPFAM" id="SSF52980">
    <property type="entry name" value="Restriction endonuclease-like"/>
    <property type="match status" value="1"/>
</dbReference>